<dbReference type="PROSITE" id="PS50943">
    <property type="entry name" value="HTH_CROC1"/>
    <property type="match status" value="1"/>
</dbReference>
<name>A0ABU0J5R4_9HYPH</name>
<dbReference type="RefSeq" id="WP_307272438.1">
    <property type="nucleotide sequence ID" value="NZ_JAUSVX010000004.1"/>
</dbReference>
<reference evidence="3 4" key="1">
    <citation type="submission" date="2023-07" db="EMBL/GenBank/DDBJ databases">
        <title>Genomic Encyclopedia of Type Strains, Phase IV (KMG-IV): sequencing the most valuable type-strain genomes for metagenomic binning, comparative biology and taxonomic classification.</title>
        <authorList>
            <person name="Goeker M."/>
        </authorList>
    </citation>
    <scope>NUCLEOTIDE SEQUENCE [LARGE SCALE GENOMIC DNA]</scope>
    <source>
        <strain evidence="3 4">DSM 19619</strain>
    </source>
</reference>
<feature type="region of interest" description="Disordered" evidence="1">
    <location>
        <begin position="100"/>
        <end position="123"/>
    </location>
</feature>
<evidence type="ECO:0000313" key="3">
    <source>
        <dbReference type="EMBL" id="MDQ0469596.1"/>
    </source>
</evidence>
<dbReference type="InterPro" id="IPR039554">
    <property type="entry name" value="HigA2-like_HTH"/>
</dbReference>
<dbReference type="SUPFAM" id="SSF47413">
    <property type="entry name" value="lambda repressor-like DNA-binding domains"/>
    <property type="match status" value="1"/>
</dbReference>
<protein>
    <submittedName>
        <fullName evidence="3">DNA-binding XRE family transcriptional regulator</fullName>
    </submittedName>
</protein>
<feature type="domain" description="HTH cro/C1-type" evidence="2">
    <location>
        <begin position="35"/>
        <end position="88"/>
    </location>
</feature>
<feature type="compositionally biased region" description="Low complexity" evidence="1">
    <location>
        <begin position="108"/>
        <end position="123"/>
    </location>
</feature>
<keyword evidence="4" id="KW-1185">Reference proteome</keyword>
<dbReference type="Gene3D" id="1.10.260.40">
    <property type="entry name" value="lambda repressor-like DNA-binding domains"/>
    <property type="match status" value="1"/>
</dbReference>
<dbReference type="GO" id="GO:0003677">
    <property type="term" value="F:DNA binding"/>
    <property type="evidence" value="ECO:0007669"/>
    <property type="project" value="UniProtKB-KW"/>
</dbReference>
<organism evidence="3 4">
    <name type="scientific">Labrys wisconsinensis</name>
    <dbReference type="NCBI Taxonomy" id="425677"/>
    <lineage>
        <taxon>Bacteria</taxon>
        <taxon>Pseudomonadati</taxon>
        <taxon>Pseudomonadota</taxon>
        <taxon>Alphaproteobacteria</taxon>
        <taxon>Hyphomicrobiales</taxon>
        <taxon>Xanthobacteraceae</taxon>
        <taxon>Labrys</taxon>
    </lineage>
</organism>
<dbReference type="InterPro" id="IPR001387">
    <property type="entry name" value="Cro/C1-type_HTH"/>
</dbReference>
<dbReference type="Pfam" id="PF13744">
    <property type="entry name" value="HTH_37"/>
    <property type="match status" value="1"/>
</dbReference>
<evidence type="ECO:0000259" key="2">
    <source>
        <dbReference type="PROSITE" id="PS50943"/>
    </source>
</evidence>
<dbReference type="SMART" id="SM00530">
    <property type="entry name" value="HTH_XRE"/>
    <property type="match status" value="1"/>
</dbReference>
<dbReference type="InterPro" id="IPR010982">
    <property type="entry name" value="Lambda_DNA-bd_dom_sf"/>
</dbReference>
<dbReference type="CDD" id="cd00093">
    <property type="entry name" value="HTH_XRE"/>
    <property type="match status" value="1"/>
</dbReference>
<evidence type="ECO:0000313" key="4">
    <source>
        <dbReference type="Proteomes" id="UP001242480"/>
    </source>
</evidence>
<comment type="caution">
    <text evidence="3">The sequence shown here is derived from an EMBL/GenBank/DDBJ whole genome shotgun (WGS) entry which is preliminary data.</text>
</comment>
<keyword evidence="3" id="KW-0238">DNA-binding</keyword>
<evidence type="ECO:0000256" key="1">
    <source>
        <dbReference type="SAM" id="MobiDB-lite"/>
    </source>
</evidence>
<proteinExistence type="predicted"/>
<accession>A0ABU0J5R4</accession>
<dbReference type="Proteomes" id="UP001242480">
    <property type="component" value="Unassembled WGS sequence"/>
</dbReference>
<gene>
    <name evidence="3" type="ORF">QO011_002612</name>
</gene>
<sequence length="123" mass="13617">MAIPADEVLRKTMTPAERAESERRAERMAARYLTLQQLRKARDLTQVQLARILHKDQVSISQLEKRSDMLLSTLRSYVEAMGGRLDLVVQFEGREPVVLSGLGDEEAGSPASAQDQPAPASVL</sequence>
<dbReference type="EMBL" id="JAUSVX010000004">
    <property type="protein sequence ID" value="MDQ0469596.1"/>
    <property type="molecule type" value="Genomic_DNA"/>
</dbReference>